<dbReference type="EMBL" id="VOSL01000025">
    <property type="protein sequence ID" value="TXD39742.1"/>
    <property type="molecule type" value="Genomic_DNA"/>
</dbReference>
<accession>A0A5C6XCK5</accession>
<evidence type="ECO:0000256" key="1">
    <source>
        <dbReference type="SAM" id="MobiDB-lite"/>
    </source>
</evidence>
<name>A0A5C6XCK5_9DELT</name>
<dbReference type="AlphaFoldDB" id="A0A5C6XCK5"/>
<evidence type="ECO:0000313" key="2">
    <source>
        <dbReference type="EMBL" id="TXD39742.1"/>
    </source>
</evidence>
<dbReference type="Proteomes" id="UP000321046">
    <property type="component" value="Unassembled WGS sequence"/>
</dbReference>
<dbReference type="OrthoDB" id="5518154at2"/>
<feature type="region of interest" description="Disordered" evidence="1">
    <location>
        <begin position="41"/>
        <end position="62"/>
    </location>
</feature>
<gene>
    <name evidence="2" type="ORF">FRC96_05565</name>
</gene>
<proteinExistence type="predicted"/>
<sequence length="92" mass="10385">MKVHELIEILEELDPDASVYVMSQQSWPFEVAIHGVAVREDFTEADDEEPPAEEHDRWGASEGALPSTDVFIVEGGQLRYGSKDAWDAARRR</sequence>
<evidence type="ECO:0000313" key="3">
    <source>
        <dbReference type="Proteomes" id="UP000321046"/>
    </source>
</evidence>
<protein>
    <submittedName>
        <fullName evidence="2">Uncharacterized protein</fullName>
    </submittedName>
</protein>
<comment type="caution">
    <text evidence="2">The sequence shown here is derived from an EMBL/GenBank/DDBJ whole genome shotgun (WGS) entry which is preliminary data.</text>
</comment>
<organism evidence="2 3">
    <name type="scientific">Lujinxingia vulgaris</name>
    <dbReference type="NCBI Taxonomy" id="2600176"/>
    <lineage>
        <taxon>Bacteria</taxon>
        <taxon>Deltaproteobacteria</taxon>
        <taxon>Bradymonadales</taxon>
        <taxon>Lujinxingiaceae</taxon>
        <taxon>Lujinxingia</taxon>
    </lineage>
</organism>
<dbReference type="RefSeq" id="WP_146973521.1">
    <property type="nucleotide sequence ID" value="NZ_VOSL01000025.1"/>
</dbReference>
<reference evidence="2 3" key="1">
    <citation type="submission" date="2019-08" db="EMBL/GenBank/DDBJ databases">
        <title>Bradymonadales sp. TMQ2.</title>
        <authorList>
            <person name="Liang Q."/>
        </authorList>
    </citation>
    <scope>NUCLEOTIDE SEQUENCE [LARGE SCALE GENOMIC DNA]</scope>
    <source>
        <strain evidence="2 3">TMQ2</strain>
    </source>
</reference>